<comment type="caution">
    <text evidence="2">The sequence shown here is derived from an EMBL/GenBank/DDBJ whole genome shotgun (WGS) entry which is preliminary data.</text>
</comment>
<dbReference type="Pfam" id="PF13770">
    <property type="entry name" value="DUF4169"/>
    <property type="match status" value="1"/>
</dbReference>
<evidence type="ECO:0000313" key="3">
    <source>
        <dbReference type="Proteomes" id="UP000295341"/>
    </source>
</evidence>
<feature type="compositionally biased region" description="Basic and acidic residues" evidence="1">
    <location>
        <begin position="50"/>
        <end position="63"/>
    </location>
</feature>
<protein>
    <submittedName>
        <fullName evidence="2">Uncharacterized protein DUF4169</fullName>
    </submittedName>
</protein>
<dbReference type="InterPro" id="IPR025227">
    <property type="entry name" value="DUF4169"/>
</dbReference>
<dbReference type="AlphaFoldDB" id="A0A4R7P1B0"/>
<proteinExistence type="predicted"/>
<feature type="region of interest" description="Disordered" evidence="1">
    <location>
        <begin position="40"/>
        <end position="71"/>
    </location>
</feature>
<reference evidence="2 3" key="1">
    <citation type="submission" date="2019-03" db="EMBL/GenBank/DDBJ databases">
        <title>Genomic Encyclopedia of Type Strains, Phase IV (KMG-IV): sequencing the most valuable type-strain genomes for metagenomic binning, comparative biology and taxonomic classification.</title>
        <authorList>
            <person name="Goeker M."/>
        </authorList>
    </citation>
    <scope>NUCLEOTIDE SEQUENCE [LARGE SCALE GENOMIC DNA]</scope>
    <source>
        <strain evidence="2 3">DSM 26377</strain>
    </source>
</reference>
<keyword evidence="3" id="KW-1185">Reference proteome</keyword>
<dbReference type="Proteomes" id="UP000295341">
    <property type="component" value="Unassembled WGS sequence"/>
</dbReference>
<gene>
    <name evidence="2" type="ORF">DFR24_3669</name>
</gene>
<dbReference type="EMBL" id="SOBT01000010">
    <property type="protein sequence ID" value="TDU26640.1"/>
    <property type="molecule type" value="Genomic_DNA"/>
</dbReference>
<evidence type="ECO:0000256" key="1">
    <source>
        <dbReference type="SAM" id="MobiDB-lite"/>
    </source>
</evidence>
<name>A0A4R7P1B0_9GAMM</name>
<sequence length="71" mass="7858">MLSAMAQIINLNKARKKKAREAASAQADVNRVKFGRTKEQKALEAAQAEEAQRKLDQLRREPGEPAGPVED</sequence>
<organism evidence="2 3">
    <name type="scientific">Panacagrimonas perspica</name>
    <dbReference type="NCBI Taxonomy" id="381431"/>
    <lineage>
        <taxon>Bacteria</taxon>
        <taxon>Pseudomonadati</taxon>
        <taxon>Pseudomonadota</taxon>
        <taxon>Gammaproteobacteria</taxon>
        <taxon>Nevskiales</taxon>
        <taxon>Nevskiaceae</taxon>
        <taxon>Panacagrimonas</taxon>
    </lineage>
</organism>
<accession>A0A4R7P1B0</accession>
<evidence type="ECO:0000313" key="2">
    <source>
        <dbReference type="EMBL" id="TDU26640.1"/>
    </source>
</evidence>